<sequence>YPLLEEILNWYDILDQSVDKNIDILNLCDETTKFINDVEIIVCKKILRKLFLCNDPNNNDSIKCCNDLHFWFYFKNKKYSLSNGIIKKIFELPNKSVNNQLKKEYCSPDMPLFVNFHKPEELIKLIIFNENKDKFLNLLNNMDYSKKCSFKRYFYDCVNTYHDLNEQYCSKEKRDLDSNKGTCEILDSFIDLYNPFFQVAKSGGYVLPNLSSSKSNDAFSCTPVETKLESFSTAFNNSDKLTTHSIPTAIGTMAGIPPFLWLIYRRYHIICT</sequence>
<evidence type="ECO:0008006" key="3">
    <source>
        <dbReference type="Google" id="ProtNLM"/>
    </source>
</evidence>
<accession>K6UNT8</accession>
<evidence type="ECO:0000313" key="2">
    <source>
        <dbReference type="Proteomes" id="UP000006319"/>
    </source>
</evidence>
<dbReference type="AlphaFoldDB" id="K6UNT8"/>
<dbReference type="GeneID" id="14696340"/>
<organism evidence="1 2">
    <name type="scientific">Plasmodium cynomolgi (strain B)</name>
    <dbReference type="NCBI Taxonomy" id="1120755"/>
    <lineage>
        <taxon>Eukaryota</taxon>
        <taxon>Sar</taxon>
        <taxon>Alveolata</taxon>
        <taxon>Apicomplexa</taxon>
        <taxon>Aconoidasida</taxon>
        <taxon>Haemosporida</taxon>
        <taxon>Plasmodiidae</taxon>
        <taxon>Plasmodium</taxon>
        <taxon>Plasmodium (Plasmodium)</taxon>
    </lineage>
</organism>
<evidence type="ECO:0000313" key="1">
    <source>
        <dbReference type="EMBL" id="GAB69798.1"/>
    </source>
</evidence>
<dbReference type="RefSeq" id="XP_004228016.1">
    <property type="nucleotide sequence ID" value="XM_004227968.1"/>
</dbReference>
<dbReference type="OMA" id="RYHIICT"/>
<dbReference type="KEGG" id="pcy:PCYB_005470"/>
<reference evidence="1 2" key="1">
    <citation type="journal article" date="2012" name="Nat. Genet.">
        <title>Plasmodium cynomolgi genome sequences provide insight into Plasmodium vivax and the monkey malaria clade.</title>
        <authorList>
            <person name="Tachibana S."/>
            <person name="Sullivan S.A."/>
            <person name="Kawai S."/>
            <person name="Nakamura S."/>
            <person name="Kim H.R."/>
            <person name="Goto N."/>
            <person name="Arisue N."/>
            <person name="Palacpac N.M.Q."/>
            <person name="Honma H."/>
            <person name="Yagi M."/>
            <person name="Tougan T."/>
            <person name="Katakai Y."/>
            <person name="Kaneko O."/>
            <person name="Mita T."/>
            <person name="Kita K."/>
            <person name="Yasutomi Y."/>
            <person name="Sutton P.L."/>
            <person name="Shakhbatyan R."/>
            <person name="Horii T."/>
            <person name="Yasunaga T."/>
            <person name="Barnwell J.W."/>
            <person name="Escalante A.A."/>
            <person name="Carlton J.M."/>
            <person name="Tanabe K."/>
        </authorList>
    </citation>
    <scope>NUCLEOTIDE SEQUENCE [LARGE SCALE GENOMIC DNA]</scope>
    <source>
        <strain evidence="1 2">B</strain>
    </source>
</reference>
<dbReference type="VEuPathDB" id="PlasmoDB:PCYB_005470"/>
<name>K6UNT8_PLACD</name>
<dbReference type="EMBL" id="DF157854">
    <property type="protein sequence ID" value="GAB69798.1"/>
    <property type="molecule type" value="Genomic_DNA"/>
</dbReference>
<protein>
    <recommendedName>
        <fullName evidence="3">CYIR protein</fullName>
    </recommendedName>
</protein>
<gene>
    <name evidence="1" type="ORF">PCYB_005470</name>
</gene>
<keyword evidence="2" id="KW-1185">Reference proteome</keyword>
<dbReference type="Proteomes" id="UP000006319">
    <property type="component" value="Unassembled WGS sequence"/>
</dbReference>
<proteinExistence type="predicted"/>
<feature type="non-terminal residue" evidence="1">
    <location>
        <position position="1"/>
    </location>
</feature>
<dbReference type="OrthoDB" id="10390314at2759"/>